<sequence>MRLKVNERTNLELVEKRHAAELSRVVLANDEDLSEWFLWADKRYGVDTAERFIEKAMGEFKRREAVYMVILHDEKIVGEVGFESWRELENQEKAIHLASAEMTYWLTGNARGRGLMREVIRTMLAYGFNEMGLMRVVIQVEPNNLKSCRVAELAGFVYEGCQRGVATWRGRRVDLNLYAMTNSDWGS</sequence>
<keyword evidence="2" id="KW-0012">Acyltransferase</keyword>
<gene>
    <name evidence="2" type="primary">ydaF_3</name>
    <name evidence="2" type="ORF">KS4_11260</name>
</gene>
<dbReference type="EC" id="2.3.1.-" evidence="2"/>
<feature type="domain" description="N-acetyltransferase" evidence="1">
    <location>
        <begin position="23"/>
        <end position="180"/>
    </location>
</feature>
<dbReference type="GO" id="GO:1990189">
    <property type="term" value="F:protein N-terminal-serine acetyltransferase activity"/>
    <property type="evidence" value="ECO:0007669"/>
    <property type="project" value="TreeGrafter"/>
</dbReference>
<dbReference type="GO" id="GO:0005737">
    <property type="term" value="C:cytoplasm"/>
    <property type="evidence" value="ECO:0007669"/>
    <property type="project" value="TreeGrafter"/>
</dbReference>
<dbReference type="Pfam" id="PF13302">
    <property type="entry name" value="Acetyltransf_3"/>
    <property type="match status" value="1"/>
</dbReference>
<dbReference type="Gene3D" id="3.40.630.30">
    <property type="match status" value="1"/>
</dbReference>
<dbReference type="Proteomes" id="UP000317369">
    <property type="component" value="Chromosome"/>
</dbReference>
<proteinExistence type="predicted"/>
<dbReference type="GO" id="GO:0008999">
    <property type="term" value="F:protein-N-terminal-alanine acetyltransferase activity"/>
    <property type="evidence" value="ECO:0007669"/>
    <property type="project" value="TreeGrafter"/>
</dbReference>
<evidence type="ECO:0000313" key="3">
    <source>
        <dbReference type="Proteomes" id="UP000317369"/>
    </source>
</evidence>
<evidence type="ECO:0000259" key="1">
    <source>
        <dbReference type="PROSITE" id="PS51186"/>
    </source>
</evidence>
<reference evidence="2 3" key="1">
    <citation type="submission" date="2019-02" db="EMBL/GenBank/DDBJ databases">
        <title>Deep-cultivation of Planctomycetes and their phenomic and genomic characterization uncovers novel biology.</title>
        <authorList>
            <person name="Wiegand S."/>
            <person name="Jogler M."/>
            <person name="Boedeker C."/>
            <person name="Pinto D."/>
            <person name="Vollmers J."/>
            <person name="Rivas-Marin E."/>
            <person name="Kohn T."/>
            <person name="Peeters S.H."/>
            <person name="Heuer A."/>
            <person name="Rast P."/>
            <person name="Oberbeckmann S."/>
            <person name="Bunk B."/>
            <person name="Jeske O."/>
            <person name="Meyerdierks A."/>
            <person name="Storesund J.E."/>
            <person name="Kallscheuer N."/>
            <person name="Luecker S."/>
            <person name="Lage O.M."/>
            <person name="Pohl T."/>
            <person name="Merkel B.J."/>
            <person name="Hornburger P."/>
            <person name="Mueller R.-W."/>
            <person name="Bruemmer F."/>
            <person name="Labrenz M."/>
            <person name="Spormann A.M."/>
            <person name="Op den Camp H."/>
            <person name="Overmann J."/>
            <person name="Amann R."/>
            <person name="Jetten M.S.M."/>
            <person name="Mascher T."/>
            <person name="Medema M.H."/>
            <person name="Devos D.P."/>
            <person name="Kaster A.-K."/>
            <person name="Ovreas L."/>
            <person name="Rohde M."/>
            <person name="Galperin M.Y."/>
            <person name="Jogler C."/>
        </authorList>
    </citation>
    <scope>NUCLEOTIDE SEQUENCE [LARGE SCALE GENOMIC DNA]</scope>
    <source>
        <strain evidence="2 3">KS4</strain>
    </source>
</reference>
<dbReference type="PANTHER" id="PTHR43441">
    <property type="entry name" value="RIBOSOMAL-PROTEIN-SERINE ACETYLTRANSFERASE"/>
    <property type="match status" value="1"/>
</dbReference>
<dbReference type="InterPro" id="IPR000182">
    <property type="entry name" value="GNAT_dom"/>
</dbReference>
<dbReference type="AlphaFoldDB" id="A0A517YS91"/>
<organism evidence="2 3">
    <name type="scientific">Poriferisphaera corsica</name>
    <dbReference type="NCBI Taxonomy" id="2528020"/>
    <lineage>
        <taxon>Bacteria</taxon>
        <taxon>Pseudomonadati</taxon>
        <taxon>Planctomycetota</taxon>
        <taxon>Phycisphaerae</taxon>
        <taxon>Phycisphaerales</taxon>
        <taxon>Phycisphaeraceae</taxon>
        <taxon>Poriferisphaera</taxon>
    </lineage>
</organism>
<accession>A0A517YS91</accession>
<protein>
    <submittedName>
        <fullName evidence="2">Ribosomal N-acetyltransferase YdaF</fullName>
        <ecNumber evidence="2">2.3.1.-</ecNumber>
    </submittedName>
</protein>
<dbReference type="KEGG" id="pcor:KS4_11260"/>
<dbReference type="InterPro" id="IPR016181">
    <property type="entry name" value="Acyl_CoA_acyltransferase"/>
</dbReference>
<dbReference type="OrthoDB" id="9795206at2"/>
<dbReference type="EMBL" id="CP036425">
    <property type="protein sequence ID" value="QDU33084.1"/>
    <property type="molecule type" value="Genomic_DNA"/>
</dbReference>
<keyword evidence="2" id="KW-0808">Transferase</keyword>
<dbReference type="RefSeq" id="WP_145075633.1">
    <property type="nucleotide sequence ID" value="NZ_CP036425.1"/>
</dbReference>
<name>A0A517YS91_9BACT</name>
<dbReference type="PROSITE" id="PS51186">
    <property type="entry name" value="GNAT"/>
    <property type="match status" value="1"/>
</dbReference>
<evidence type="ECO:0000313" key="2">
    <source>
        <dbReference type="EMBL" id="QDU33084.1"/>
    </source>
</evidence>
<keyword evidence="3" id="KW-1185">Reference proteome</keyword>
<dbReference type="SUPFAM" id="SSF55729">
    <property type="entry name" value="Acyl-CoA N-acyltransferases (Nat)"/>
    <property type="match status" value="1"/>
</dbReference>
<dbReference type="InterPro" id="IPR051908">
    <property type="entry name" value="Ribosomal_N-acetyltransferase"/>
</dbReference>
<dbReference type="PANTHER" id="PTHR43441:SF11">
    <property type="entry name" value="RIBOSOMAL-PROTEIN-SERINE ACETYLTRANSFERASE"/>
    <property type="match status" value="1"/>
</dbReference>